<dbReference type="Pfam" id="PF03351">
    <property type="entry name" value="DOMON"/>
    <property type="match status" value="1"/>
</dbReference>
<proteinExistence type="inferred from homology"/>
<keyword evidence="6" id="KW-1185">Reference proteome</keyword>
<reference evidence="5 6" key="1">
    <citation type="submission" date="2023-05" db="EMBL/GenBank/DDBJ databases">
        <title>A 100% complete, gapless, phased diploid assembly of the Scenedesmus obliquus UTEX 3031 genome.</title>
        <authorList>
            <person name="Biondi T.C."/>
            <person name="Hanschen E.R."/>
            <person name="Kwon T."/>
            <person name="Eng W."/>
            <person name="Kruse C.P.S."/>
            <person name="Koehler S.I."/>
            <person name="Kunde Y."/>
            <person name="Gleasner C.D."/>
            <person name="You Mak K.T."/>
            <person name="Polle J."/>
            <person name="Hovde B.T."/>
            <person name="Starkenburg S.R."/>
        </authorList>
    </citation>
    <scope>NUCLEOTIDE SEQUENCE [LARGE SCALE GENOMIC DNA]</scope>
    <source>
        <strain evidence="5 6">DOE0152z</strain>
    </source>
</reference>
<evidence type="ECO:0000256" key="1">
    <source>
        <dbReference type="ARBA" id="ARBA00010676"/>
    </source>
</evidence>
<dbReference type="SUPFAM" id="SSF49742">
    <property type="entry name" value="PHM/PNGase F"/>
    <property type="match status" value="2"/>
</dbReference>
<dbReference type="Proteomes" id="UP001244341">
    <property type="component" value="Chromosome 1b"/>
</dbReference>
<dbReference type="InterPro" id="IPR024548">
    <property type="entry name" value="Cu2_monoox_C"/>
</dbReference>
<gene>
    <name evidence="5" type="ORF">OEZ85_008119</name>
</gene>
<dbReference type="SUPFAM" id="SSF53335">
    <property type="entry name" value="S-adenosyl-L-methionine-dependent methyltransferases"/>
    <property type="match status" value="1"/>
</dbReference>
<dbReference type="InterPro" id="IPR029063">
    <property type="entry name" value="SAM-dependent_MTases_sf"/>
</dbReference>
<dbReference type="InterPro" id="IPR045266">
    <property type="entry name" value="DOH_DOMON"/>
</dbReference>
<dbReference type="Pfam" id="PF01082">
    <property type="entry name" value="Cu2_monooxygen"/>
    <property type="match status" value="1"/>
</dbReference>
<keyword evidence="3" id="KW-0325">Glycoprotein</keyword>
<name>A0ABY8THX8_TETOB</name>
<dbReference type="PROSITE" id="PS50836">
    <property type="entry name" value="DOMON"/>
    <property type="match status" value="1"/>
</dbReference>
<protein>
    <recommendedName>
        <fullName evidence="4">DOMON domain-containing protein</fullName>
    </recommendedName>
</protein>
<dbReference type="PANTHER" id="PTHR10157:SF23">
    <property type="entry name" value="MOXD1 HOMOLOG 1"/>
    <property type="match status" value="1"/>
</dbReference>
<dbReference type="Pfam" id="PF03712">
    <property type="entry name" value="Cu2_monoox_C"/>
    <property type="match status" value="1"/>
</dbReference>
<comment type="similarity">
    <text evidence="1">Belongs to the copper type II ascorbate-dependent monooxygenase family.</text>
</comment>
<dbReference type="PANTHER" id="PTHR10157">
    <property type="entry name" value="DOPAMINE BETA HYDROXYLASE RELATED"/>
    <property type="match status" value="1"/>
</dbReference>
<dbReference type="Pfam" id="PF05050">
    <property type="entry name" value="Methyltransf_21"/>
    <property type="match status" value="1"/>
</dbReference>
<dbReference type="InterPro" id="IPR000323">
    <property type="entry name" value="Cu2_ascorb_mOase_N"/>
</dbReference>
<dbReference type="Gene3D" id="2.60.120.310">
    <property type="entry name" value="Copper type II, ascorbate-dependent monooxygenase, N-terminal domain"/>
    <property type="match status" value="1"/>
</dbReference>
<sequence length="911" mass="97965">MRQGYANAAALPTCASAQAALTAQLRLQPEQLPGCVQLSDAIVLRYGLKADIATFAIQAQLPPQTAYLGVGLSELGSMKGADMFILNATTSGTAAAPGWRLVDAYAPGFVRPVADKQQDTKLLGVSSTSNSGLIAAWQRRVAPCDAQDLPLPSTPIHVLWAYGASWGYHGTVNRGSSLVSFLDQPLQQQQQQKKEPLSVTAASGPAATSSNAAAAAGGAAAGLPAGVKVLELTYPVTIPENTTTYFVQYFKLPSNKKYHILRYEPITNSQLLHHGVAYSCDAKAAAAVKAMKSLGPFDRFKHDMQCEQFYMLVAPNTTAYDAPQSAGLPMGTPASQYLALELHYNNPEGLTGQKDKGSGLRVYYTDVLRPHDIGLITLQQPVLNIPPGQAVLRSNVSVCPSECTAKFKGPLTLLDGFFHMHGLGKSIITRRFRNGTELSPIGQLRSYDYEFQGNTPINPEARTLLPGDTLTLQCTFDSTSRRNMTRSGPATADEMCFHWLSYYPAQEDMGLCYSFGNRPFSVCGASMPKQLSDALHSRNGTSNVAAQMMKLLSDGVLLPAADPAEGSKPYREQQPWRSSRLAQQLHNRHVNASGRVCVGAAAADALPLHCLPSGLTVRHTSTPAEVQFLYDEQYGERCYLQHGVTIAPGATVLDVGANIGMFSMFAAEAAGLQGFVLGVEPAPLTAAALAANMQQHSSWCSSQGRQLARHAVVAAAVGDGSQTEAMLTVYPGAAGWATLQRDDAEVLHNMQAYLDNLLTGPPAAGSTAAQGWSAAQRMLVSCGRWVAGAGPLRPLSRLMGRLYVQLVMLRQAEAVACRMVTVSQLIEQHGIRRVDLLKVDVERAELQVLRGVQRHDWPRIQQLAMEVHDLDGQLAAVLHLLQHTAGFSSVVASQDDMLRGSKLYNVYAVRS</sequence>
<evidence type="ECO:0000256" key="2">
    <source>
        <dbReference type="ARBA" id="ARBA00023157"/>
    </source>
</evidence>
<evidence type="ECO:0000313" key="6">
    <source>
        <dbReference type="Proteomes" id="UP001244341"/>
    </source>
</evidence>
<dbReference type="InterPro" id="IPR006342">
    <property type="entry name" value="FkbM_mtfrase"/>
</dbReference>
<keyword evidence="2" id="KW-1015">Disulfide bond</keyword>
<dbReference type="EMBL" id="CP126208">
    <property type="protein sequence ID" value="WIA08694.1"/>
    <property type="molecule type" value="Genomic_DNA"/>
</dbReference>
<dbReference type="InterPro" id="IPR036939">
    <property type="entry name" value="Cu2_ascorb_mOase_N_sf"/>
</dbReference>
<evidence type="ECO:0000256" key="3">
    <source>
        <dbReference type="ARBA" id="ARBA00023180"/>
    </source>
</evidence>
<dbReference type="InterPro" id="IPR014784">
    <property type="entry name" value="Cu2_ascorb_mOase-like_C"/>
</dbReference>
<dbReference type="InterPro" id="IPR005018">
    <property type="entry name" value="DOMON_domain"/>
</dbReference>
<dbReference type="NCBIfam" id="TIGR01444">
    <property type="entry name" value="fkbM_fam"/>
    <property type="match status" value="1"/>
</dbReference>
<evidence type="ECO:0000313" key="5">
    <source>
        <dbReference type="EMBL" id="WIA08694.1"/>
    </source>
</evidence>
<feature type="domain" description="DOMON" evidence="4">
    <location>
        <begin position="40"/>
        <end position="163"/>
    </location>
</feature>
<evidence type="ECO:0000259" key="4">
    <source>
        <dbReference type="PROSITE" id="PS50836"/>
    </source>
</evidence>
<dbReference type="Gene3D" id="3.40.50.150">
    <property type="entry name" value="Vaccinia Virus protein VP39"/>
    <property type="match status" value="1"/>
</dbReference>
<dbReference type="CDD" id="cd09631">
    <property type="entry name" value="DOMON_DOH"/>
    <property type="match status" value="1"/>
</dbReference>
<dbReference type="Gene3D" id="2.60.120.230">
    <property type="match status" value="1"/>
</dbReference>
<dbReference type="SMART" id="SM00664">
    <property type="entry name" value="DoH"/>
    <property type="match status" value="1"/>
</dbReference>
<accession>A0ABY8THX8</accession>
<dbReference type="InterPro" id="IPR008977">
    <property type="entry name" value="PHM/PNGase_F_dom_sf"/>
</dbReference>
<organism evidence="5 6">
    <name type="scientific">Tetradesmus obliquus</name>
    <name type="common">Green alga</name>
    <name type="synonym">Acutodesmus obliquus</name>
    <dbReference type="NCBI Taxonomy" id="3088"/>
    <lineage>
        <taxon>Eukaryota</taxon>
        <taxon>Viridiplantae</taxon>
        <taxon>Chlorophyta</taxon>
        <taxon>core chlorophytes</taxon>
        <taxon>Chlorophyceae</taxon>
        <taxon>CS clade</taxon>
        <taxon>Sphaeropleales</taxon>
        <taxon>Scenedesmaceae</taxon>
        <taxon>Tetradesmus</taxon>
    </lineage>
</organism>
<dbReference type="InterPro" id="IPR000945">
    <property type="entry name" value="DBH-like"/>
</dbReference>